<dbReference type="SUPFAM" id="SSF49777">
    <property type="entry name" value="PEBP-like"/>
    <property type="match status" value="1"/>
</dbReference>
<name>A0A0D3KJ19_EMIH1</name>
<keyword evidence="2" id="KW-1185">Reference proteome</keyword>
<dbReference type="PaxDb" id="2903-EOD35754"/>
<dbReference type="CDD" id="cd00866">
    <property type="entry name" value="PEBP_euk"/>
    <property type="match status" value="1"/>
</dbReference>
<dbReference type="PANTHER" id="PTHR11362">
    <property type="entry name" value="PHOSPHATIDYLETHANOLAMINE-BINDING PROTEIN"/>
    <property type="match status" value="1"/>
</dbReference>
<reference evidence="2" key="1">
    <citation type="journal article" date="2013" name="Nature">
        <title>Pan genome of the phytoplankton Emiliania underpins its global distribution.</title>
        <authorList>
            <person name="Read B.A."/>
            <person name="Kegel J."/>
            <person name="Klute M.J."/>
            <person name="Kuo A."/>
            <person name="Lefebvre S.C."/>
            <person name="Maumus F."/>
            <person name="Mayer C."/>
            <person name="Miller J."/>
            <person name="Monier A."/>
            <person name="Salamov A."/>
            <person name="Young J."/>
            <person name="Aguilar M."/>
            <person name="Claverie J.M."/>
            <person name="Frickenhaus S."/>
            <person name="Gonzalez K."/>
            <person name="Herman E.K."/>
            <person name="Lin Y.C."/>
            <person name="Napier J."/>
            <person name="Ogata H."/>
            <person name="Sarno A.F."/>
            <person name="Shmutz J."/>
            <person name="Schroeder D."/>
            <person name="de Vargas C."/>
            <person name="Verret F."/>
            <person name="von Dassow P."/>
            <person name="Valentin K."/>
            <person name="Van de Peer Y."/>
            <person name="Wheeler G."/>
            <person name="Dacks J.B."/>
            <person name="Delwiche C.F."/>
            <person name="Dyhrman S.T."/>
            <person name="Glockner G."/>
            <person name="John U."/>
            <person name="Richards T."/>
            <person name="Worden A.Z."/>
            <person name="Zhang X."/>
            <person name="Grigoriev I.V."/>
            <person name="Allen A.E."/>
            <person name="Bidle K."/>
            <person name="Borodovsky M."/>
            <person name="Bowler C."/>
            <person name="Brownlee C."/>
            <person name="Cock J.M."/>
            <person name="Elias M."/>
            <person name="Gladyshev V.N."/>
            <person name="Groth M."/>
            <person name="Guda C."/>
            <person name="Hadaegh A."/>
            <person name="Iglesias-Rodriguez M.D."/>
            <person name="Jenkins J."/>
            <person name="Jones B.M."/>
            <person name="Lawson T."/>
            <person name="Leese F."/>
            <person name="Lindquist E."/>
            <person name="Lobanov A."/>
            <person name="Lomsadze A."/>
            <person name="Malik S.B."/>
            <person name="Marsh M.E."/>
            <person name="Mackinder L."/>
            <person name="Mock T."/>
            <person name="Mueller-Roeber B."/>
            <person name="Pagarete A."/>
            <person name="Parker M."/>
            <person name="Probert I."/>
            <person name="Quesneville H."/>
            <person name="Raines C."/>
            <person name="Rensing S.A."/>
            <person name="Riano-Pachon D.M."/>
            <person name="Richier S."/>
            <person name="Rokitta S."/>
            <person name="Shiraiwa Y."/>
            <person name="Soanes D.M."/>
            <person name="van der Giezen M."/>
            <person name="Wahlund T.M."/>
            <person name="Williams B."/>
            <person name="Wilson W."/>
            <person name="Wolfe G."/>
            <person name="Wurch L.L."/>
        </authorList>
    </citation>
    <scope>NUCLEOTIDE SEQUENCE</scope>
</reference>
<dbReference type="OMA" id="GYIGSRP"/>
<dbReference type="GeneID" id="17281025"/>
<accession>A0A0D3KJ19</accession>
<reference evidence="1" key="2">
    <citation type="submission" date="2024-10" db="UniProtKB">
        <authorList>
            <consortium name="EnsemblProtists"/>
        </authorList>
    </citation>
    <scope>IDENTIFICATION</scope>
</reference>
<dbReference type="InterPro" id="IPR036610">
    <property type="entry name" value="PEBP-like_sf"/>
</dbReference>
<dbReference type="eggNOG" id="KOG3346">
    <property type="taxonomic scope" value="Eukaryota"/>
</dbReference>
<dbReference type="HOGENOM" id="CLU_043994_5_1_1"/>
<dbReference type="PANTHER" id="PTHR11362:SF82">
    <property type="entry name" value="PHOSPHATIDYLETHANOLAMINE-BINDING PROTEIN 4"/>
    <property type="match status" value="1"/>
</dbReference>
<dbReference type="Gene3D" id="3.90.280.10">
    <property type="entry name" value="PEBP-like"/>
    <property type="match status" value="1"/>
</dbReference>
<organism evidence="1 2">
    <name type="scientific">Emiliania huxleyi (strain CCMP1516)</name>
    <dbReference type="NCBI Taxonomy" id="280463"/>
    <lineage>
        <taxon>Eukaryota</taxon>
        <taxon>Haptista</taxon>
        <taxon>Haptophyta</taxon>
        <taxon>Prymnesiophyceae</taxon>
        <taxon>Isochrysidales</taxon>
        <taxon>Noelaerhabdaceae</taxon>
        <taxon>Emiliania</taxon>
    </lineage>
</organism>
<dbReference type="Proteomes" id="UP000013827">
    <property type="component" value="Unassembled WGS sequence"/>
</dbReference>
<dbReference type="RefSeq" id="XP_005788183.1">
    <property type="nucleotide sequence ID" value="XM_005788126.1"/>
</dbReference>
<dbReference type="InterPro" id="IPR035810">
    <property type="entry name" value="PEBP_euk"/>
</dbReference>
<protein>
    <submittedName>
        <fullName evidence="1">Uncharacterized protein</fullName>
    </submittedName>
</protein>
<dbReference type="STRING" id="2903.R1FQP8"/>
<dbReference type="KEGG" id="ehx:EMIHUDRAFT_45856"/>
<sequence>EVVPDVVGPFVPMTELGLTYGAGPAAREVRFGKPIAPALVERAPTVRFALGSHSRPGTLHTLIAVDPDVPFRDAPSEAERLLWLVYDIPANETARGKTLVRYEGARPQPCPAADRLCLAEHRVTFALWEQPHGRLSLHAEDSRLAAGASSGASHGAPADARKRYRARDFASRHRLGLPIACNFFE</sequence>
<proteinExistence type="predicted"/>
<dbReference type="AlphaFoldDB" id="A0A0D3KJ19"/>
<dbReference type="EnsemblProtists" id="EOD35754">
    <property type="protein sequence ID" value="EOD35754"/>
    <property type="gene ID" value="EMIHUDRAFT_45856"/>
</dbReference>
<evidence type="ECO:0000313" key="1">
    <source>
        <dbReference type="EnsemblProtists" id="EOD35754"/>
    </source>
</evidence>
<evidence type="ECO:0000313" key="2">
    <source>
        <dbReference type="Proteomes" id="UP000013827"/>
    </source>
</evidence>